<accession>A0A9P6FX80</accession>
<evidence type="ECO:0000313" key="3">
    <source>
        <dbReference type="EMBL" id="KAF9583184.1"/>
    </source>
</evidence>
<dbReference type="AlphaFoldDB" id="A0A9P6FX80"/>
<evidence type="ECO:0000259" key="2">
    <source>
        <dbReference type="Pfam" id="PF25377"/>
    </source>
</evidence>
<reference evidence="3" key="1">
    <citation type="journal article" date="2020" name="Fungal Divers.">
        <title>Resolving the Mortierellaceae phylogeny through synthesis of multi-gene phylogenetics and phylogenomics.</title>
        <authorList>
            <person name="Vandepol N."/>
            <person name="Liber J."/>
            <person name="Desiro A."/>
            <person name="Na H."/>
            <person name="Kennedy M."/>
            <person name="Barry K."/>
            <person name="Grigoriev I.V."/>
            <person name="Miller A.N."/>
            <person name="O'Donnell K."/>
            <person name="Stajich J.E."/>
            <person name="Bonito G."/>
        </authorList>
    </citation>
    <scope>NUCLEOTIDE SEQUENCE</scope>
    <source>
        <strain evidence="3">KOD1015</strain>
    </source>
</reference>
<feature type="non-terminal residue" evidence="3">
    <location>
        <position position="1"/>
    </location>
</feature>
<proteinExistence type="predicted"/>
<gene>
    <name evidence="3" type="ORF">BGW38_010070</name>
</gene>
<dbReference type="PANTHER" id="PTHR47915">
    <property type="entry name" value="SI:DKEY-19B23.7"/>
    <property type="match status" value="1"/>
</dbReference>
<dbReference type="PANTHER" id="PTHR47915:SF1">
    <property type="entry name" value="SI:DKEY-19B23.7"/>
    <property type="match status" value="1"/>
</dbReference>
<feature type="region of interest" description="Disordered" evidence="1">
    <location>
        <begin position="50"/>
        <end position="70"/>
    </location>
</feature>
<dbReference type="OrthoDB" id="239865at2759"/>
<protein>
    <recommendedName>
        <fullName evidence="2">DUF7886 domain-containing protein</fullName>
    </recommendedName>
</protein>
<dbReference type="Pfam" id="PF25377">
    <property type="entry name" value="DUF7886"/>
    <property type="match status" value="1"/>
</dbReference>
<comment type="caution">
    <text evidence="3">The sequence shown here is derived from an EMBL/GenBank/DDBJ whole genome shotgun (WGS) entry which is preliminary data.</text>
</comment>
<evidence type="ECO:0000313" key="4">
    <source>
        <dbReference type="Proteomes" id="UP000780801"/>
    </source>
</evidence>
<feature type="region of interest" description="Disordered" evidence="1">
    <location>
        <begin position="89"/>
        <end position="108"/>
    </location>
</feature>
<dbReference type="InterPro" id="IPR057208">
    <property type="entry name" value="DUF7886"/>
</dbReference>
<feature type="domain" description="DUF7886" evidence="2">
    <location>
        <begin position="101"/>
        <end position="237"/>
    </location>
</feature>
<organism evidence="3 4">
    <name type="scientific">Lunasporangiospora selenospora</name>
    <dbReference type="NCBI Taxonomy" id="979761"/>
    <lineage>
        <taxon>Eukaryota</taxon>
        <taxon>Fungi</taxon>
        <taxon>Fungi incertae sedis</taxon>
        <taxon>Mucoromycota</taxon>
        <taxon>Mortierellomycotina</taxon>
        <taxon>Mortierellomycetes</taxon>
        <taxon>Mortierellales</taxon>
        <taxon>Mortierellaceae</taxon>
        <taxon>Lunasporangiospora</taxon>
    </lineage>
</organism>
<dbReference type="Proteomes" id="UP000780801">
    <property type="component" value="Unassembled WGS sequence"/>
</dbReference>
<keyword evidence="4" id="KW-1185">Reference proteome</keyword>
<sequence length="303" mass="33191">GRETLTQSETARLSTFLSECLLVGTLKGFYYFEVYLRGREELLLQVYNDSKTSSSTNSPASSSTQPNSFSLAKARSSNILSTRTLRSLKQYSQSTQPPPQSPIDSDLEKDESRATFLIAGYPRYKCPYVWLRSNHKKLIQNSHEQKIDANDPLKLSTISSWRTNDVRLWDIIAEIITFSLSPSPVNPFRINHAYFAGLPLEECVVATGAMMGFLQKVYMKDTPYTDADIKQLQRLHFTLYDELHSFLSERQSGTAVVVPGAPVAAGVAIVAPMQGNAGMGVGAVGGVGIGAPVHGQVLANGAH</sequence>
<evidence type="ECO:0000256" key="1">
    <source>
        <dbReference type="SAM" id="MobiDB-lite"/>
    </source>
</evidence>
<name>A0A9P6FX80_9FUNG</name>
<dbReference type="EMBL" id="JAABOA010000784">
    <property type="protein sequence ID" value="KAF9583184.1"/>
    <property type="molecule type" value="Genomic_DNA"/>
</dbReference>